<proteinExistence type="predicted"/>
<evidence type="ECO:0000313" key="2">
    <source>
        <dbReference type="EMBL" id="BAC98633.1"/>
    </source>
</evidence>
<name>Q7EZ37_ORYSJ</name>
<reference evidence="3" key="1">
    <citation type="journal article" date="2005" name="Nature">
        <title>The map-based sequence of the rice genome.</title>
        <authorList>
            <consortium name="International rice genome sequencing project (IRGSP)"/>
            <person name="Matsumoto T."/>
            <person name="Wu J."/>
            <person name="Kanamori H."/>
            <person name="Katayose Y."/>
            <person name="Fujisawa M."/>
            <person name="Namiki N."/>
            <person name="Mizuno H."/>
            <person name="Yamamoto K."/>
            <person name="Antonio B.A."/>
            <person name="Baba T."/>
            <person name="Sakata K."/>
            <person name="Nagamura Y."/>
            <person name="Aoki H."/>
            <person name="Arikawa K."/>
            <person name="Arita K."/>
            <person name="Bito T."/>
            <person name="Chiden Y."/>
            <person name="Fujitsuka N."/>
            <person name="Fukunaka R."/>
            <person name="Hamada M."/>
            <person name="Harada C."/>
            <person name="Hayashi A."/>
            <person name="Hijishita S."/>
            <person name="Honda M."/>
            <person name="Hosokawa S."/>
            <person name="Ichikawa Y."/>
            <person name="Idonuma A."/>
            <person name="Iijima M."/>
            <person name="Ikeda M."/>
            <person name="Ikeno M."/>
            <person name="Ito K."/>
            <person name="Ito S."/>
            <person name="Ito T."/>
            <person name="Ito Y."/>
            <person name="Ito Y."/>
            <person name="Iwabuchi A."/>
            <person name="Kamiya K."/>
            <person name="Karasawa W."/>
            <person name="Kurita K."/>
            <person name="Katagiri S."/>
            <person name="Kikuta A."/>
            <person name="Kobayashi H."/>
            <person name="Kobayashi N."/>
            <person name="Machita K."/>
            <person name="Maehara T."/>
            <person name="Masukawa M."/>
            <person name="Mizubayashi T."/>
            <person name="Mukai Y."/>
            <person name="Nagasaki H."/>
            <person name="Nagata Y."/>
            <person name="Naito S."/>
            <person name="Nakashima M."/>
            <person name="Nakama Y."/>
            <person name="Nakamichi Y."/>
            <person name="Nakamura M."/>
            <person name="Meguro A."/>
            <person name="Negishi M."/>
            <person name="Ohta I."/>
            <person name="Ohta T."/>
            <person name="Okamoto M."/>
            <person name="Ono N."/>
            <person name="Saji S."/>
            <person name="Sakaguchi M."/>
            <person name="Sakai K."/>
            <person name="Shibata M."/>
            <person name="Shimokawa T."/>
            <person name="Song J."/>
            <person name="Takazaki Y."/>
            <person name="Terasawa K."/>
            <person name="Tsugane M."/>
            <person name="Tsuji K."/>
            <person name="Ueda S."/>
            <person name="Waki K."/>
            <person name="Yamagata H."/>
            <person name="Yamamoto M."/>
            <person name="Yamamoto S."/>
            <person name="Yamane H."/>
            <person name="Yoshiki S."/>
            <person name="Yoshihara R."/>
            <person name="Yukawa K."/>
            <person name="Zhong H."/>
            <person name="Yano M."/>
            <person name="Yuan Q."/>
            <person name="Ouyang S."/>
            <person name="Liu J."/>
            <person name="Jones K.M."/>
            <person name="Gansberger K."/>
            <person name="Moffat K."/>
            <person name="Hill J."/>
            <person name="Bera J."/>
            <person name="Fadrosh D."/>
            <person name="Jin S."/>
            <person name="Johri S."/>
            <person name="Kim M."/>
            <person name="Overton L."/>
            <person name="Reardon M."/>
            <person name="Tsitrin T."/>
            <person name="Vuong H."/>
            <person name="Weaver B."/>
            <person name="Ciecko A."/>
            <person name="Tallon L."/>
            <person name="Jackson J."/>
            <person name="Pai G."/>
            <person name="Aken S.V."/>
            <person name="Utterback T."/>
            <person name="Reidmuller S."/>
            <person name="Feldblyum T."/>
            <person name="Hsiao J."/>
            <person name="Zismann V."/>
            <person name="Iobst S."/>
            <person name="de Vazeille A.R."/>
            <person name="Buell C.R."/>
            <person name="Ying K."/>
            <person name="Li Y."/>
            <person name="Lu T."/>
            <person name="Huang Y."/>
            <person name="Zhao Q."/>
            <person name="Feng Q."/>
            <person name="Zhang L."/>
            <person name="Zhu J."/>
            <person name="Weng Q."/>
            <person name="Mu J."/>
            <person name="Lu Y."/>
            <person name="Fan D."/>
            <person name="Liu Y."/>
            <person name="Guan J."/>
            <person name="Zhang Y."/>
            <person name="Yu S."/>
            <person name="Liu X."/>
            <person name="Zhang Y."/>
            <person name="Hong G."/>
            <person name="Han B."/>
            <person name="Choisne N."/>
            <person name="Demange N."/>
            <person name="Orjeda G."/>
            <person name="Samain S."/>
            <person name="Cattolico L."/>
            <person name="Pelletier E."/>
            <person name="Couloux A."/>
            <person name="Segurens B."/>
            <person name="Wincker P."/>
            <person name="D'Hont A."/>
            <person name="Scarpelli C."/>
            <person name="Weissenbach J."/>
            <person name="Salanoubat M."/>
            <person name="Quetier F."/>
            <person name="Yu Y."/>
            <person name="Kim H.R."/>
            <person name="Rambo T."/>
            <person name="Currie J."/>
            <person name="Collura K."/>
            <person name="Luo M."/>
            <person name="Yang T."/>
            <person name="Ammiraju J.S.S."/>
            <person name="Engler F."/>
            <person name="Soderlund C."/>
            <person name="Wing R.A."/>
            <person name="Palmer L.E."/>
            <person name="de la Bastide M."/>
            <person name="Spiegel L."/>
            <person name="Nascimento L."/>
            <person name="Zutavern T."/>
            <person name="O'Shaughnessy A."/>
            <person name="Dike S."/>
            <person name="Dedhia N."/>
            <person name="Preston R."/>
            <person name="Balija V."/>
            <person name="McCombie W.R."/>
            <person name="Chow T."/>
            <person name="Chen H."/>
            <person name="Chung M."/>
            <person name="Chen C."/>
            <person name="Shaw J."/>
            <person name="Wu H."/>
            <person name="Hsiao K."/>
            <person name="Chao Y."/>
            <person name="Chu M."/>
            <person name="Cheng C."/>
            <person name="Hour A."/>
            <person name="Lee P."/>
            <person name="Lin S."/>
            <person name="Lin Y."/>
            <person name="Liou J."/>
            <person name="Liu S."/>
            <person name="Hsing Y."/>
            <person name="Raghuvanshi S."/>
            <person name="Mohanty A."/>
            <person name="Bharti A.K."/>
            <person name="Gaur A."/>
            <person name="Gupta V."/>
            <person name="Kumar D."/>
            <person name="Ravi V."/>
            <person name="Vij S."/>
            <person name="Kapur A."/>
            <person name="Khurana P."/>
            <person name="Khurana P."/>
            <person name="Khurana J.P."/>
            <person name="Tyagi A.K."/>
            <person name="Gaikwad K."/>
            <person name="Singh A."/>
            <person name="Dalal V."/>
            <person name="Srivastava S."/>
            <person name="Dixit A."/>
            <person name="Pal A.K."/>
            <person name="Ghazi I.A."/>
            <person name="Yadav M."/>
            <person name="Pandit A."/>
            <person name="Bhargava A."/>
            <person name="Sureshbabu K."/>
            <person name="Batra K."/>
            <person name="Sharma T.R."/>
            <person name="Mohapatra T."/>
            <person name="Singh N.K."/>
            <person name="Messing J."/>
            <person name="Nelson A.B."/>
            <person name="Fuks G."/>
            <person name="Kavchok S."/>
            <person name="Keizer G."/>
            <person name="Linton E."/>
            <person name="Llaca V."/>
            <person name="Song R."/>
            <person name="Tanyolac B."/>
            <person name="Young S."/>
            <person name="Ho-Il K."/>
            <person name="Hahn J.H."/>
            <person name="Sangsakoo G."/>
            <person name="Vanavichit A."/>
            <person name="de Mattos Luiz.A.T."/>
            <person name="Zimmer P.D."/>
            <person name="Malone G."/>
            <person name="Dellagostin O."/>
            <person name="de Oliveira A.C."/>
            <person name="Bevan M."/>
            <person name="Bancroft I."/>
            <person name="Minx P."/>
            <person name="Cordum H."/>
            <person name="Wilson R."/>
            <person name="Cheng Z."/>
            <person name="Jin W."/>
            <person name="Jiang J."/>
            <person name="Leong S.A."/>
            <person name="Iwama H."/>
            <person name="Gojobori T."/>
            <person name="Itoh T."/>
            <person name="Niimura Y."/>
            <person name="Fujii Y."/>
            <person name="Habara T."/>
            <person name="Sakai H."/>
            <person name="Sato Y."/>
            <person name="Wilson G."/>
            <person name="Kumar K."/>
            <person name="McCouch S."/>
            <person name="Juretic N."/>
            <person name="Hoen D."/>
            <person name="Wright S."/>
            <person name="Bruskiewich R."/>
            <person name="Bureau T."/>
            <person name="Miyao A."/>
            <person name="Hirochika H."/>
            <person name="Nishikawa T."/>
            <person name="Kadowaki K."/>
            <person name="Sugiura M."/>
            <person name="Burr B."/>
            <person name="Sasaki T."/>
        </authorList>
    </citation>
    <scope>NUCLEOTIDE SEQUENCE [LARGE SCALE GENOMIC DNA]</scope>
    <source>
        <strain evidence="3">cv. Nipponbare</strain>
    </source>
</reference>
<dbReference type="Proteomes" id="UP000000763">
    <property type="component" value="Chromosome 8"/>
</dbReference>
<accession>Q7EZ37</accession>
<gene>
    <name evidence="2" type="primary">B1015H11.133</name>
</gene>
<evidence type="ECO:0000256" key="1">
    <source>
        <dbReference type="SAM" id="MobiDB-lite"/>
    </source>
</evidence>
<organism evidence="2 3">
    <name type="scientific">Oryza sativa subsp. japonica</name>
    <name type="common">Rice</name>
    <dbReference type="NCBI Taxonomy" id="39947"/>
    <lineage>
        <taxon>Eukaryota</taxon>
        <taxon>Viridiplantae</taxon>
        <taxon>Streptophyta</taxon>
        <taxon>Embryophyta</taxon>
        <taxon>Tracheophyta</taxon>
        <taxon>Spermatophyta</taxon>
        <taxon>Magnoliopsida</taxon>
        <taxon>Liliopsida</taxon>
        <taxon>Poales</taxon>
        <taxon>Poaceae</taxon>
        <taxon>BOP clade</taxon>
        <taxon>Oryzoideae</taxon>
        <taxon>Oryzeae</taxon>
        <taxon>Oryzinae</taxon>
        <taxon>Oryza</taxon>
        <taxon>Oryza sativa</taxon>
    </lineage>
</organism>
<sequence>MEPPYGGGGTARHASCQGSARHDGWDGDRDATVAARQPIAVRPCGGGATADGGSAARRCSTRRWQCRGAAEAGAVRHDGSGADVVGGGARLRMVRPGHRLSGSGRAADLNRKGIDCMKFRRDLHGDKLRDWRKVVNNWEGLNLVEYCKDKLWWTLSKDGSSL</sequence>
<feature type="compositionally biased region" description="Gly residues" evidence="1">
    <location>
        <begin position="1"/>
        <end position="10"/>
    </location>
</feature>
<reference evidence="3" key="2">
    <citation type="journal article" date="2008" name="Nucleic Acids Res.">
        <title>The rice annotation project database (RAP-DB): 2008 update.</title>
        <authorList>
            <consortium name="The rice annotation project (RAP)"/>
        </authorList>
    </citation>
    <scope>GENOME REANNOTATION</scope>
    <source>
        <strain evidence="3">cv. Nipponbare</strain>
    </source>
</reference>
<feature type="region of interest" description="Disordered" evidence="1">
    <location>
        <begin position="1"/>
        <end position="28"/>
    </location>
</feature>
<dbReference type="EMBL" id="AP005123">
    <property type="protein sequence ID" value="BAC98633.1"/>
    <property type="molecule type" value="Genomic_DNA"/>
</dbReference>
<dbReference type="AlphaFoldDB" id="Q7EZ37"/>
<evidence type="ECO:0000313" key="3">
    <source>
        <dbReference type="Proteomes" id="UP000000763"/>
    </source>
</evidence>
<protein>
    <submittedName>
        <fullName evidence="2">Uncharacterized protein</fullName>
    </submittedName>
</protein>